<evidence type="ECO:0000313" key="7">
    <source>
        <dbReference type="EMBL" id="SOU43238.1"/>
    </source>
</evidence>
<accession>A0A2K4XFZ2</accession>
<dbReference type="Gene3D" id="3.20.20.70">
    <property type="entry name" value="Aldolase class I"/>
    <property type="match status" value="1"/>
</dbReference>
<evidence type="ECO:0000256" key="1">
    <source>
        <dbReference type="ARBA" id="ARBA00004761"/>
    </source>
</evidence>
<evidence type="ECO:0000256" key="2">
    <source>
        <dbReference type="ARBA" id="ARBA00006906"/>
    </source>
</evidence>
<dbReference type="PANTHER" id="PTHR30246">
    <property type="entry name" value="2-KETO-3-DEOXY-6-PHOSPHOGLUCONATE ALDOLASE"/>
    <property type="match status" value="1"/>
</dbReference>
<proteinExistence type="inferred from homology"/>
<dbReference type="Proteomes" id="UP000615003">
    <property type="component" value="Unassembled WGS sequence"/>
</dbReference>
<keyword evidence="9" id="KW-1185">Reference proteome</keyword>
<dbReference type="OrthoDB" id="8590323at2"/>
<evidence type="ECO:0000256" key="4">
    <source>
        <dbReference type="ARBA" id="ARBA00023239"/>
    </source>
</evidence>
<comment type="subunit">
    <text evidence="3">Homotrimer.</text>
</comment>
<dbReference type="GeneID" id="93665932"/>
<dbReference type="PROSITE" id="PS00160">
    <property type="entry name" value="ALDOLASE_KDPG_KHG_2"/>
    <property type="match status" value="1"/>
</dbReference>
<evidence type="ECO:0000313" key="6">
    <source>
        <dbReference type="EMBL" id="MBE0381718.1"/>
    </source>
</evidence>
<evidence type="ECO:0000313" key="9">
    <source>
        <dbReference type="Proteomes" id="UP000615003"/>
    </source>
</evidence>
<geneLocation type="plasmid" evidence="8">
    <name>pcar9p</name>
</geneLocation>
<dbReference type="GO" id="GO:0016829">
    <property type="term" value="F:lyase activity"/>
    <property type="evidence" value="ECO:0007669"/>
    <property type="project" value="UniProtKB-KW"/>
</dbReference>
<dbReference type="RefSeq" id="WP_104644219.1">
    <property type="nucleotide sequence ID" value="NZ_AQGW01000016.1"/>
</dbReference>
<dbReference type="InterPro" id="IPR013785">
    <property type="entry name" value="Aldolase_TIM"/>
</dbReference>
<dbReference type="PANTHER" id="PTHR30246:SF1">
    <property type="entry name" value="2-DEHYDRO-3-DEOXY-6-PHOSPHOGALACTONATE ALDOLASE-RELATED"/>
    <property type="match status" value="1"/>
</dbReference>
<dbReference type="InterPro" id="IPR031338">
    <property type="entry name" value="KDPG/KHG_AS_2"/>
</dbReference>
<dbReference type="Proteomes" id="UP000238288">
    <property type="component" value="Plasmid PCAR9p"/>
</dbReference>
<keyword evidence="4" id="KW-0456">Lyase</keyword>
<reference evidence="6 9" key="1">
    <citation type="submission" date="2015-06" db="EMBL/GenBank/DDBJ databases">
        <title>Genome sequence of Pseudoalteromonas carrageenovora.</title>
        <authorList>
            <person name="Xie B.-B."/>
            <person name="Rong J.-C."/>
            <person name="Qin Q.-L."/>
            <person name="Zhang Y.-Z."/>
        </authorList>
    </citation>
    <scope>NUCLEOTIDE SEQUENCE [LARGE SCALE GENOMIC DNA]</scope>
    <source>
        <strain evidence="6 9">IAM 12662</strain>
    </source>
</reference>
<protein>
    <submittedName>
        <fullName evidence="6">2-dehydro-3-deoxyphosphogalactonate aldolase</fullName>
    </submittedName>
    <submittedName>
        <fullName evidence="7">2-keto-3-deoxy-D-galactonate aldolase</fullName>
    </submittedName>
</protein>
<dbReference type="InterPro" id="IPR000887">
    <property type="entry name" value="Aldlse_KDPG_KHG"/>
</dbReference>
<organism evidence="7 8">
    <name type="scientific">Pseudoalteromonas carrageenovora IAM 12662</name>
    <dbReference type="NCBI Taxonomy" id="1314868"/>
    <lineage>
        <taxon>Bacteria</taxon>
        <taxon>Pseudomonadati</taxon>
        <taxon>Pseudomonadota</taxon>
        <taxon>Gammaproteobacteria</taxon>
        <taxon>Alteromonadales</taxon>
        <taxon>Pseudoalteromonadaceae</taxon>
        <taxon>Pseudoalteromonas</taxon>
    </lineage>
</organism>
<dbReference type="CDD" id="cd00452">
    <property type="entry name" value="KDPG_aldolase"/>
    <property type="match status" value="1"/>
</dbReference>
<dbReference type="EMBL" id="LT965930">
    <property type="protein sequence ID" value="SOU43238.1"/>
    <property type="molecule type" value="Genomic_DNA"/>
</dbReference>
<evidence type="ECO:0000256" key="3">
    <source>
        <dbReference type="ARBA" id="ARBA00011233"/>
    </source>
</evidence>
<comment type="pathway">
    <text evidence="1">Carbohydrate acid metabolism.</text>
</comment>
<keyword evidence="5" id="KW-0119">Carbohydrate metabolism</keyword>
<geneLocation type="plasmid" evidence="7">
    <name>PCAR9p</name>
</geneLocation>
<sequence>MSLISLTQAMKQLPLVAILRGITPNEVLDYAKVLIDIGYRVIEVPLNSPDAFKSIELLSEKYADIAIIGAGTVVTKDEVEKVIEAGGRIIISPHSDVELIRFSKSKGLYCVPGFYTPTEGFAALHAGADALKFFPADTAGPKGLKAITTVLSGINIYPVGGVSPQNQDEFVNAGASGFGLGSGLYKAGMGLEEFTANAKNYAAYFL</sequence>
<evidence type="ECO:0000256" key="5">
    <source>
        <dbReference type="ARBA" id="ARBA00023277"/>
    </source>
</evidence>
<dbReference type="NCBIfam" id="NF006600">
    <property type="entry name" value="PRK09140.1"/>
    <property type="match status" value="1"/>
</dbReference>
<comment type="similarity">
    <text evidence="2">Belongs to the KHG/KDPG aldolase family.</text>
</comment>
<dbReference type="SUPFAM" id="SSF51569">
    <property type="entry name" value="Aldolase"/>
    <property type="match status" value="1"/>
</dbReference>
<reference evidence="7 8" key="2">
    <citation type="submission" date="2017-11" db="EMBL/GenBank/DDBJ databases">
        <authorList>
            <person name="Han C.G."/>
        </authorList>
    </citation>
    <scope>NUCLEOTIDE SEQUENCE [LARGE SCALE GENOMIC DNA]</scope>
    <source>
        <strain evidence="8">ATCC 43555</strain>
        <strain evidence="7">ATCC43555</strain>
        <plasmid evidence="8">Plasmid pcar9p</plasmid>
    </source>
</reference>
<evidence type="ECO:0000313" key="8">
    <source>
        <dbReference type="Proteomes" id="UP000238288"/>
    </source>
</evidence>
<name>A0A2K4XFZ2_PSEVC</name>
<dbReference type="AlphaFoldDB" id="A0A2K4XFZ2"/>
<dbReference type="Pfam" id="PF01081">
    <property type="entry name" value="Aldolase"/>
    <property type="match status" value="1"/>
</dbReference>
<dbReference type="EMBL" id="AQGW01000016">
    <property type="protein sequence ID" value="MBE0381718.1"/>
    <property type="molecule type" value="Genomic_DNA"/>
</dbReference>
<gene>
    <name evidence="7" type="primary">dauD</name>
    <name evidence="6" type="synonym">dgoA</name>
    <name evidence="7" type="ORF">PCAR9_P0043</name>
    <name evidence="6" type="ORF">PCARR_a3526</name>
</gene>
<keyword evidence="7" id="KW-0614">Plasmid</keyword>